<dbReference type="RefSeq" id="XP_020131784.1">
    <property type="nucleotide sequence ID" value="XM_020271456.1"/>
</dbReference>
<dbReference type="PANTHER" id="PTHR14281">
    <property type="entry name" value="KINETOCHORE PROTEIN SPC25-RELATED"/>
    <property type="match status" value="1"/>
</dbReference>
<feature type="coiled-coil region" evidence="10">
    <location>
        <begin position="60"/>
        <end position="150"/>
    </location>
</feature>
<dbReference type="PANTHER" id="PTHR14281:SF0">
    <property type="entry name" value="KINETOCHORE PROTEIN SPC25"/>
    <property type="match status" value="1"/>
</dbReference>
<evidence type="ECO:0000256" key="7">
    <source>
        <dbReference type="ARBA" id="ARBA00023306"/>
    </source>
</evidence>
<dbReference type="InterPro" id="IPR013255">
    <property type="entry name" value="Spc25_C"/>
</dbReference>
<evidence type="ECO:0000256" key="6">
    <source>
        <dbReference type="ARBA" id="ARBA00023054"/>
    </source>
</evidence>
<keyword evidence="9" id="KW-0539">Nucleus</keyword>
<keyword evidence="4 9" id="KW-0498">Mitosis</keyword>
<comment type="subcellular location">
    <subcellularLocation>
        <location evidence="9">Nucleus</location>
    </subcellularLocation>
    <subcellularLocation>
        <location evidence="9">Chromosome</location>
        <location evidence="9">Centromere</location>
        <location evidence="9">Kinetochore</location>
    </subcellularLocation>
</comment>
<dbReference type="GO" id="GO:0005634">
    <property type="term" value="C:nucleus"/>
    <property type="evidence" value="ECO:0007669"/>
    <property type="project" value="UniProtKB-SubCell"/>
</dbReference>
<dbReference type="EMBL" id="MNUE01000016">
    <property type="protein sequence ID" value="OJD35524.1"/>
    <property type="molecule type" value="Genomic_DNA"/>
</dbReference>
<dbReference type="GO" id="GO:0031262">
    <property type="term" value="C:Ndc80 complex"/>
    <property type="evidence" value="ECO:0007669"/>
    <property type="project" value="InterPro"/>
</dbReference>
<evidence type="ECO:0000313" key="13">
    <source>
        <dbReference type="Proteomes" id="UP000183809"/>
    </source>
</evidence>
<evidence type="ECO:0000256" key="3">
    <source>
        <dbReference type="ARBA" id="ARBA00022618"/>
    </source>
</evidence>
<keyword evidence="3 9" id="KW-0132">Cell division</keyword>
<dbReference type="Proteomes" id="UP000183809">
    <property type="component" value="Unassembled WGS sequence"/>
</dbReference>
<proteinExistence type="inferred from homology"/>
<evidence type="ECO:0000256" key="9">
    <source>
        <dbReference type="RuleBase" id="RU367150"/>
    </source>
</evidence>
<dbReference type="InterPro" id="IPR045143">
    <property type="entry name" value="Spc25"/>
</dbReference>
<dbReference type="OrthoDB" id="4056921at2759"/>
<keyword evidence="8 9" id="KW-0137">Centromere</keyword>
<dbReference type="Gene3D" id="3.30.457.50">
    <property type="entry name" value="Chromosome segregation protein Spc25"/>
    <property type="match status" value="1"/>
</dbReference>
<keyword evidence="2 9" id="KW-0158">Chromosome</keyword>
<evidence type="ECO:0000313" key="12">
    <source>
        <dbReference type="EMBL" id="OJD35524.1"/>
    </source>
</evidence>
<dbReference type="GeneID" id="31011715"/>
<dbReference type="AlphaFoldDB" id="A0A1J9S6E7"/>
<evidence type="ECO:0000256" key="1">
    <source>
        <dbReference type="ARBA" id="ARBA00006379"/>
    </source>
</evidence>
<reference evidence="12 13" key="1">
    <citation type="submission" date="2016-10" db="EMBL/GenBank/DDBJ databases">
        <title>Proteomics and genomics reveal pathogen-plant mechanisms compatible with a hemibiotrophic lifestyle of Diplodia corticola.</title>
        <authorList>
            <person name="Fernandes I."/>
            <person name="De Jonge R."/>
            <person name="Van De Peer Y."/>
            <person name="Devreese B."/>
            <person name="Alves A."/>
            <person name="Esteves A.C."/>
        </authorList>
    </citation>
    <scope>NUCLEOTIDE SEQUENCE [LARGE SCALE GENOMIC DNA]</scope>
    <source>
        <strain evidence="12 13">CBS 112549</strain>
    </source>
</reference>
<protein>
    <recommendedName>
        <fullName evidence="9">Kinetochore protein SPC25</fullName>
    </recommendedName>
</protein>
<comment type="caution">
    <text evidence="12">The sequence shown here is derived from an EMBL/GenBank/DDBJ whole genome shotgun (WGS) entry which is preliminary data.</text>
</comment>
<comment type="subunit">
    <text evidence="9">Component of the NDC80 complex.</text>
</comment>
<evidence type="ECO:0000256" key="10">
    <source>
        <dbReference type="SAM" id="Coils"/>
    </source>
</evidence>
<dbReference type="GO" id="GO:0007059">
    <property type="term" value="P:chromosome segregation"/>
    <property type="evidence" value="ECO:0007669"/>
    <property type="project" value="InterPro"/>
</dbReference>
<name>A0A1J9S6E7_9PEZI</name>
<dbReference type="Pfam" id="PF08234">
    <property type="entry name" value="Spindle_Spc25"/>
    <property type="match status" value="1"/>
</dbReference>
<dbReference type="STRING" id="236234.A0A1J9S6E7"/>
<keyword evidence="7 9" id="KW-0131">Cell cycle</keyword>
<comment type="similarity">
    <text evidence="1 9">Belongs to the SPC25 family.</text>
</comment>
<dbReference type="GO" id="GO:0051301">
    <property type="term" value="P:cell division"/>
    <property type="evidence" value="ECO:0007669"/>
    <property type="project" value="UniProtKB-UniRule"/>
</dbReference>
<evidence type="ECO:0000259" key="11">
    <source>
        <dbReference type="Pfam" id="PF08234"/>
    </source>
</evidence>
<sequence>MATAAFEPSLSASAMRAPLSSADAPSMADSLPSVNFGFDNLRQHMAAFQTRFDDYIAQGRRRMREEKNQFYLNIAEMQEDQRHKQREIEILQLKSTTHQQTLAKEAQETAEMHNAISTLNSRRDEQIARRDALKAQIAEVQGRIAAKREAQREHARYLDSQARLNQPELAFWQDHLCLDVEGAGVTDRLKFTFTHISERDWEKEAVFEVDMGHSDYRMGVVRPKLDPDEIEGAIELLNDTRELAPFFKRMRELFVEAMK</sequence>
<evidence type="ECO:0000256" key="8">
    <source>
        <dbReference type="ARBA" id="ARBA00023328"/>
    </source>
</evidence>
<dbReference type="FunFam" id="3.30.457.50:FF:000001">
    <property type="entry name" value="Probable kinetochore protein spc25"/>
    <property type="match status" value="1"/>
</dbReference>
<dbReference type="CDD" id="cd23784">
    <property type="entry name" value="RWD_Spc25"/>
    <property type="match status" value="1"/>
</dbReference>
<keyword evidence="13" id="KW-1185">Reference proteome</keyword>
<evidence type="ECO:0000256" key="2">
    <source>
        <dbReference type="ARBA" id="ARBA00022454"/>
    </source>
</evidence>
<keyword evidence="6 10" id="KW-0175">Coiled coil</keyword>
<gene>
    <name evidence="12" type="ORF">BKCO1_16000181</name>
</gene>
<comment type="function">
    <text evidence="9">Acts as a component of the essential kinetochore-associated NDC80 complex, which is required for chromosome segregation and spindle checkpoint activity.</text>
</comment>
<organism evidence="12 13">
    <name type="scientific">Diplodia corticola</name>
    <dbReference type="NCBI Taxonomy" id="236234"/>
    <lineage>
        <taxon>Eukaryota</taxon>
        <taxon>Fungi</taxon>
        <taxon>Dikarya</taxon>
        <taxon>Ascomycota</taxon>
        <taxon>Pezizomycotina</taxon>
        <taxon>Dothideomycetes</taxon>
        <taxon>Dothideomycetes incertae sedis</taxon>
        <taxon>Botryosphaeriales</taxon>
        <taxon>Botryosphaeriaceae</taxon>
        <taxon>Diplodia</taxon>
    </lineage>
</organism>
<feature type="domain" description="Chromosome segregation protein Spc25 C-terminal" evidence="11">
    <location>
        <begin position="185"/>
        <end position="255"/>
    </location>
</feature>
<evidence type="ECO:0000256" key="5">
    <source>
        <dbReference type="ARBA" id="ARBA00022838"/>
    </source>
</evidence>
<accession>A0A1J9S6E7</accession>
<keyword evidence="5 9" id="KW-0995">Kinetochore</keyword>
<evidence type="ECO:0000256" key="4">
    <source>
        <dbReference type="ARBA" id="ARBA00022776"/>
    </source>
</evidence>